<sequence>MALAALPTATDVASDTALSSIADPALWAVTIAGVLALLALDFLVTRKPHEVSMREAVGWSAFYIALPLAFGAWIWSRWGSQTGVEYLTGYLVEKSLSVDNLFVFMLLLSAFAVPAALQQRVLLFGIAGALVLRGVFIALGAAVLATFSWAFLLFGAILLATAVKILRDQLSDAGHDVDVSQMRSVRLIRRFMPVTEDYRGPRLSVHEGGRRMLTPLAVVVVAVFATDVVFAVDSVPAVYGITGDPYLVFATNAFALLGLRALYFVLQGALSKLVHLGYGLAAILGFIGVKLVLHWAHGVWDGVPTVPTLWSLVVIVVILGVVTATSLVATRGRAGDVEASAHVAEPGAHPHRQARGDRD</sequence>
<dbReference type="GO" id="GO:0016020">
    <property type="term" value="C:membrane"/>
    <property type="evidence" value="ECO:0007669"/>
    <property type="project" value="UniProtKB-SubCell"/>
</dbReference>
<name>A0A511YUV7_9CELL</name>
<feature type="transmembrane region" description="Helical" evidence="7">
    <location>
        <begin position="212"/>
        <end position="231"/>
    </location>
</feature>
<dbReference type="InterPro" id="IPR022369">
    <property type="entry name" value="Integral_membrane_TerC_rswitch"/>
</dbReference>
<dbReference type="RefSeq" id="WP_261765411.1">
    <property type="nucleotide sequence ID" value="NZ_BJYK01000001.1"/>
</dbReference>
<organism evidence="8 9">
    <name type="scientific">Actinotalea fermentans</name>
    <dbReference type="NCBI Taxonomy" id="43671"/>
    <lineage>
        <taxon>Bacteria</taxon>
        <taxon>Bacillati</taxon>
        <taxon>Actinomycetota</taxon>
        <taxon>Actinomycetes</taxon>
        <taxon>Micrococcales</taxon>
        <taxon>Cellulomonadaceae</taxon>
        <taxon>Actinotalea</taxon>
    </lineage>
</organism>
<keyword evidence="5 7" id="KW-0472">Membrane</keyword>
<feature type="transmembrane region" description="Helical" evidence="7">
    <location>
        <begin position="96"/>
        <end position="114"/>
    </location>
</feature>
<feature type="transmembrane region" description="Helical" evidence="7">
    <location>
        <begin position="56"/>
        <end position="76"/>
    </location>
</feature>
<evidence type="ECO:0000256" key="6">
    <source>
        <dbReference type="SAM" id="MobiDB-lite"/>
    </source>
</evidence>
<keyword evidence="4 7" id="KW-1133">Transmembrane helix</keyword>
<dbReference type="InterPro" id="IPR005496">
    <property type="entry name" value="Integral_membrane_TerC"/>
</dbReference>
<accession>A0A511YUV7</accession>
<evidence type="ECO:0000256" key="5">
    <source>
        <dbReference type="ARBA" id="ARBA00023136"/>
    </source>
</evidence>
<comment type="similarity">
    <text evidence="2">Belongs to the TerC family.</text>
</comment>
<feature type="transmembrane region" description="Helical" evidence="7">
    <location>
        <begin position="24"/>
        <end position="44"/>
    </location>
</feature>
<feature type="transmembrane region" description="Helical" evidence="7">
    <location>
        <begin position="246"/>
        <end position="266"/>
    </location>
</feature>
<feature type="region of interest" description="Disordered" evidence="6">
    <location>
        <begin position="339"/>
        <end position="359"/>
    </location>
</feature>
<evidence type="ECO:0000313" key="8">
    <source>
        <dbReference type="EMBL" id="GEN78946.1"/>
    </source>
</evidence>
<dbReference type="EMBL" id="BJYK01000001">
    <property type="protein sequence ID" value="GEN78946.1"/>
    <property type="molecule type" value="Genomic_DNA"/>
</dbReference>
<gene>
    <name evidence="8" type="ORF">AFE02nite_06800</name>
</gene>
<evidence type="ECO:0000256" key="1">
    <source>
        <dbReference type="ARBA" id="ARBA00004141"/>
    </source>
</evidence>
<proteinExistence type="inferred from homology"/>
<dbReference type="PANTHER" id="PTHR30238">
    <property type="entry name" value="MEMBRANE BOUND PREDICTED REDOX MODULATOR"/>
    <property type="match status" value="1"/>
</dbReference>
<evidence type="ECO:0000256" key="2">
    <source>
        <dbReference type="ARBA" id="ARBA00007511"/>
    </source>
</evidence>
<dbReference type="NCBIfam" id="TIGR03718">
    <property type="entry name" value="R_switched_Alx"/>
    <property type="match status" value="1"/>
</dbReference>
<reference evidence="8 9" key="1">
    <citation type="submission" date="2019-07" db="EMBL/GenBank/DDBJ databases">
        <title>Whole genome shotgun sequence of Actinotalea fermentans NBRC 105374.</title>
        <authorList>
            <person name="Hosoyama A."/>
            <person name="Uohara A."/>
            <person name="Ohji S."/>
            <person name="Ichikawa N."/>
        </authorList>
    </citation>
    <scope>NUCLEOTIDE SEQUENCE [LARGE SCALE GENOMIC DNA]</scope>
    <source>
        <strain evidence="8 9">NBRC 105374</strain>
    </source>
</reference>
<dbReference type="AlphaFoldDB" id="A0A511YUV7"/>
<protein>
    <submittedName>
        <fullName evidence="8">Tellurium resistance protein TerC</fullName>
    </submittedName>
</protein>
<feature type="transmembrane region" description="Helical" evidence="7">
    <location>
        <begin position="309"/>
        <end position="329"/>
    </location>
</feature>
<feature type="transmembrane region" description="Helical" evidence="7">
    <location>
        <begin position="121"/>
        <end position="141"/>
    </location>
</feature>
<comment type="caution">
    <text evidence="8">The sequence shown here is derived from an EMBL/GenBank/DDBJ whole genome shotgun (WGS) entry which is preliminary data.</text>
</comment>
<feature type="transmembrane region" description="Helical" evidence="7">
    <location>
        <begin position="147"/>
        <end position="166"/>
    </location>
</feature>
<keyword evidence="9" id="KW-1185">Reference proteome</keyword>
<evidence type="ECO:0000313" key="9">
    <source>
        <dbReference type="Proteomes" id="UP000321484"/>
    </source>
</evidence>
<evidence type="ECO:0000256" key="3">
    <source>
        <dbReference type="ARBA" id="ARBA00022692"/>
    </source>
</evidence>
<feature type="transmembrane region" description="Helical" evidence="7">
    <location>
        <begin position="278"/>
        <end position="297"/>
    </location>
</feature>
<evidence type="ECO:0000256" key="7">
    <source>
        <dbReference type="SAM" id="Phobius"/>
    </source>
</evidence>
<dbReference type="Proteomes" id="UP000321484">
    <property type="component" value="Unassembled WGS sequence"/>
</dbReference>
<keyword evidence="3 7" id="KW-0812">Transmembrane</keyword>
<comment type="subcellular location">
    <subcellularLocation>
        <location evidence="1">Membrane</location>
        <topology evidence="1">Multi-pass membrane protein</topology>
    </subcellularLocation>
</comment>
<dbReference type="PANTHER" id="PTHR30238:SF0">
    <property type="entry name" value="THYLAKOID MEMBRANE PROTEIN TERC, CHLOROPLASTIC"/>
    <property type="match status" value="1"/>
</dbReference>
<evidence type="ECO:0000256" key="4">
    <source>
        <dbReference type="ARBA" id="ARBA00022989"/>
    </source>
</evidence>
<dbReference type="Pfam" id="PF03741">
    <property type="entry name" value="TerC"/>
    <property type="match status" value="1"/>
</dbReference>